<dbReference type="Pfam" id="PF00015">
    <property type="entry name" value="MCPsignal"/>
    <property type="match status" value="1"/>
</dbReference>
<dbReference type="Pfam" id="PF00672">
    <property type="entry name" value="HAMP"/>
    <property type="match status" value="1"/>
</dbReference>
<organism evidence="8 9">
    <name type="scientific">Pontibacterium sinense</name>
    <dbReference type="NCBI Taxonomy" id="2781979"/>
    <lineage>
        <taxon>Bacteria</taxon>
        <taxon>Pseudomonadati</taxon>
        <taxon>Pseudomonadota</taxon>
        <taxon>Gammaproteobacteria</taxon>
        <taxon>Oceanospirillales</taxon>
        <taxon>Oceanospirillaceae</taxon>
        <taxon>Pontibacterium</taxon>
    </lineage>
</organism>
<keyword evidence="5" id="KW-0812">Transmembrane</keyword>
<evidence type="ECO:0000256" key="1">
    <source>
        <dbReference type="ARBA" id="ARBA00004370"/>
    </source>
</evidence>
<dbReference type="SMART" id="SM00283">
    <property type="entry name" value="MA"/>
    <property type="match status" value="1"/>
</dbReference>
<feature type="domain" description="Methyl-accepting transducer" evidence="6">
    <location>
        <begin position="176"/>
        <end position="368"/>
    </location>
</feature>
<dbReference type="Gene3D" id="1.10.287.950">
    <property type="entry name" value="Methyl-accepting chemotaxis protein"/>
    <property type="match status" value="1"/>
</dbReference>
<keyword evidence="5" id="KW-1133">Transmembrane helix</keyword>
<dbReference type="AlphaFoldDB" id="A0A8J7FQ34"/>
<keyword evidence="2 4" id="KW-0807">Transducer</keyword>
<dbReference type="PROSITE" id="PS50111">
    <property type="entry name" value="CHEMOTAXIS_TRANSDUC_2"/>
    <property type="match status" value="1"/>
</dbReference>
<dbReference type="PANTHER" id="PTHR32089:SF112">
    <property type="entry name" value="LYSOZYME-LIKE PROTEIN-RELATED"/>
    <property type="match status" value="1"/>
</dbReference>
<accession>A0A8J7FQ34</accession>
<evidence type="ECO:0000313" key="9">
    <source>
        <dbReference type="Proteomes" id="UP000640333"/>
    </source>
</evidence>
<dbReference type="PANTHER" id="PTHR32089">
    <property type="entry name" value="METHYL-ACCEPTING CHEMOTAXIS PROTEIN MCPB"/>
    <property type="match status" value="1"/>
</dbReference>
<keyword evidence="9" id="KW-1185">Reference proteome</keyword>
<comment type="caution">
    <text evidence="8">The sequence shown here is derived from an EMBL/GenBank/DDBJ whole genome shotgun (WGS) entry which is preliminary data.</text>
</comment>
<evidence type="ECO:0000259" key="7">
    <source>
        <dbReference type="PROSITE" id="PS50885"/>
    </source>
</evidence>
<proteinExistence type="inferred from homology"/>
<dbReference type="Gene3D" id="1.20.120.30">
    <property type="entry name" value="Aspartate receptor, ligand-binding domain"/>
    <property type="match status" value="1"/>
</dbReference>
<reference evidence="8" key="1">
    <citation type="submission" date="2020-10" db="EMBL/GenBank/DDBJ databases">
        <title>Bacterium isolated from coastal waters sediment.</title>
        <authorList>
            <person name="Chen R.-J."/>
            <person name="Lu D.-C."/>
            <person name="Zhu K.-L."/>
            <person name="Du Z.-J."/>
        </authorList>
    </citation>
    <scope>NUCLEOTIDE SEQUENCE</scope>
    <source>
        <strain evidence="8">N1Y112</strain>
    </source>
</reference>
<dbReference type="InterPro" id="IPR003660">
    <property type="entry name" value="HAMP_dom"/>
</dbReference>
<evidence type="ECO:0000256" key="4">
    <source>
        <dbReference type="PROSITE-ProRule" id="PRU00284"/>
    </source>
</evidence>
<dbReference type="Proteomes" id="UP000640333">
    <property type="component" value="Unassembled WGS sequence"/>
</dbReference>
<dbReference type="RefSeq" id="WP_193953731.1">
    <property type="nucleotide sequence ID" value="NZ_JADEYS010000012.1"/>
</dbReference>
<name>A0A8J7FQ34_9GAMM</name>
<evidence type="ECO:0000256" key="3">
    <source>
        <dbReference type="ARBA" id="ARBA00029447"/>
    </source>
</evidence>
<dbReference type="CDD" id="cd06225">
    <property type="entry name" value="HAMP"/>
    <property type="match status" value="1"/>
</dbReference>
<evidence type="ECO:0000256" key="2">
    <source>
        <dbReference type="ARBA" id="ARBA00023224"/>
    </source>
</evidence>
<dbReference type="InterPro" id="IPR004089">
    <property type="entry name" value="MCPsignal_dom"/>
</dbReference>
<dbReference type="InterPro" id="IPR025991">
    <property type="entry name" value="Chemoreceptor_zinc-bind_dom"/>
</dbReference>
<dbReference type="PROSITE" id="PS50885">
    <property type="entry name" value="HAMP"/>
    <property type="match status" value="1"/>
</dbReference>
<evidence type="ECO:0000259" key="6">
    <source>
        <dbReference type="PROSITE" id="PS50111"/>
    </source>
</evidence>
<evidence type="ECO:0000313" key="8">
    <source>
        <dbReference type="EMBL" id="MBE9398097.1"/>
    </source>
</evidence>
<keyword evidence="5" id="KW-0472">Membrane</keyword>
<dbReference type="EMBL" id="JADEYS010000012">
    <property type="protein sequence ID" value="MBE9398097.1"/>
    <property type="molecule type" value="Genomic_DNA"/>
</dbReference>
<evidence type="ECO:0000256" key="5">
    <source>
        <dbReference type="SAM" id="Phobius"/>
    </source>
</evidence>
<dbReference type="Pfam" id="PF13682">
    <property type="entry name" value="CZB"/>
    <property type="match status" value="1"/>
</dbReference>
<feature type="transmembrane region" description="Helical" evidence="5">
    <location>
        <begin position="39"/>
        <end position="57"/>
    </location>
</feature>
<dbReference type="GO" id="GO:0016020">
    <property type="term" value="C:membrane"/>
    <property type="evidence" value="ECO:0007669"/>
    <property type="project" value="UniProtKB-SubCell"/>
</dbReference>
<comment type="similarity">
    <text evidence="3">Belongs to the methyl-accepting chemotaxis (MCP) protein family.</text>
</comment>
<feature type="domain" description="HAMP" evidence="7">
    <location>
        <begin position="61"/>
        <end position="114"/>
    </location>
</feature>
<feature type="transmembrane region" description="Helical" evidence="5">
    <location>
        <begin position="12"/>
        <end position="33"/>
    </location>
</feature>
<dbReference type="GO" id="GO:0007165">
    <property type="term" value="P:signal transduction"/>
    <property type="evidence" value="ECO:0007669"/>
    <property type="project" value="UniProtKB-KW"/>
</dbReference>
<comment type="subcellular location">
    <subcellularLocation>
        <location evidence="1">Membrane</location>
    </subcellularLocation>
</comment>
<gene>
    <name evidence="8" type="ORF">IOQ59_12585</name>
</gene>
<sequence>MKNLSFLSKATYEVVFLNTLLFIAGLIGVASHGWQPLDWLWLGSLMVFGIGSAYFYLRQLKIALSPLTEIARVASEISNGQLGSRITHIRRKDNLGEVCWHFNNMLDQLETCFREQSTALKFASEGKFFRKMQTSGLHGAYLEALEQGNASLDILLDNHKREMRNKLLSNLGHLNAENLLKNMSTSQTDILGIVAATEDLEALSAKNAHAAEESIHSMTEMSATFSSLLNKIDQTAQAVEDFNARQEEVSNSVNLITTIADQTNLLALNAAIEAARAGEHGRGFSVVADEVRSLAEHSKKASSEISDVMQALRSDSARMLSNTSSMREMSTTSSNTLGRFEEHFNEVATASNMALSRISYIHDVSFASLAKLEHFIHKQNGYTAVNLGRHSDNAELADIAEHECRLGQWLNSDESAQNFGQLRAFNSIPAPHANMHQHMQQALSLIDQDWERNLDVQQQLYSTFEQVETACDTVIDTLDEMVSAKHGVKLSNQPRSLNIHSSPKMNRLAAA</sequence>
<dbReference type="SMART" id="SM00304">
    <property type="entry name" value="HAMP"/>
    <property type="match status" value="1"/>
</dbReference>
<dbReference type="GO" id="GO:0006935">
    <property type="term" value="P:chemotaxis"/>
    <property type="evidence" value="ECO:0007669"/>
    <property type="project" value="UniProtKB-ARBA"/>
</dbReference>
<dbReference type="SUPFAM" id="SSF58104">
    <property type="entry name" value="Methyl-accepting chemotaxis protein (MCP) signaling domain"/>
    <property type="match status" value="1"/>
</dbReference>
<protein>
    <submittedName>
        <fullName evidence="8">CZB domain-containing protein</fullName>
    </submittedName>
</protein>
<dbReference type="Gene3D" id="6.10.340.10">
    <property type="match status" value="1"/>
</dbReference>